<evidence type="ECO:0000313" key="3">
    <source>
        <dbReference type="EMBL" id="MVN89461.1"/>
    </source>
</evidence>
<organism evidence="3 4">
    <name type="scientific">Deinococcus arboris</name>
    <dbReference type="NCBI Taxonomy" id="2682977"/>
    <lineage>
        <taxon>Bacteria</taxon>
        <taxon>Thermotogati</taxon>
        <taxon>Deinococcota</taxon>
        <taxon>Deinococci</taxon>
        <taxon>Deinococcales</taxon>
        <taxon>Deinococcaceae</taxon>
        <taxon>Deinococcus</taxon>
    </lineage>
</organism>
<keyword evidence="4" id="KW-1185">Reference proteome</keyword>
<proteinExistence type="predicted"/>
<evidence type="ECO:0000256" key="1">
    <source>
        <dbReference type="SAM" id="SignalP"/>
    </source>
</evidence>
<feature type="signal peptide" evidence="1">
    <location>
        <begin position="1"/>
        <end position="25"/>
    </location>
</feature>
<dbReference type="AlphaFoldDB" id="A0A7C9LTZ2"/>
<dbReference type="EMBL" id="WQLB01000068">
    <property type="protein sequence ID" value="MVN89461.1"/>
    <property type="molecule type" value="Genomic_DNA"/>
</dbReference>
<reference evidence="3 4" key="1">
    <citation type="submission" date="2019-12" db="EMBL/GenBank/DDBJ databases">
        <title>Deinococcus sp. HMF7620 Genome sequencing and assembly.</title>
        <authorList>
            <person name="Kang H."/>
            <person name="Kim H."/>
            <person name="Joh K."/>
        </authorList>
    </citation>
    <scope>NUCLEOTIDE SEQUENCE [LARGE SCALE GENOMIC DNA]</scope>
    <source>
        <strain evidence="3 4">HMF7620</strain>
    </source>
</reference>
<name>A0A7C9LTZ2_9DEIO</name>
<keyword evidence="1" id="KW-0732">Signal</keyword>
<dbReference type="SUPFAM" id="SSF49299">
    <property type="entry name" value="PKD domain"/>
    <property type="match status" value="1"/>
</dbReference>
<evidence type="ECO:0000259" key="2">
    <source>
        <dbReference type="PROSITE" id="PS50093"/>
    </source>
</evidence>
<feature type="chain" id="PRO_5028872958" description="PKD domain-containing protein" evidence="1">
    <location>
        <begin position="26"/>
        <end position="307"/>
    </location>
</feature>
<sequence length="307" mass="32826">MKRFALLLPLLLAACGTTSAPQLNAQPSIAGVDYVASFEATVLRDLQNLGLTSDLSAQAVASKSYLNVLKLTDSSARAYVKTTYPAATACTVNWGDGKTESVLTPTPADVSTEKKDHSYTSSGTFTITLTCGTDVKTAAFTAVIPVPASRNLFDSLTFQYRSGYSNTFYQYLGRTVTTDLGLRLETSDNNHYLVENNASGFKVFPDGHKAIAGYLTAGPMRIRTENGNTFNVASISAGNWESAEPTTLTAYGVSGNVIGTTTFSNSAANQQPVATNTVTWNNVSYISIAGTNQYKHFFVDDLGFTIN</sequence>
<evidence type="ECO:0000313" key="4">
    <source>
        <dbReference type="Proteomes" id="UP000483286"/>
    </source>
</evidence>
<dbReference type="PROSITE" id="PS51257">
    <property type="entry name" value="PROKAR_LIPOPROTEIN"/>
    <property type="match status" value="1"/>
</dbReference>
<dbReference type="Gene3D" id="2.60.40.10">
    <property type="entry name" value="Immunoglobulins"/>
    <property type="match status" value="1"/>
</dbReference>
<dbReference type="InterPro" id="IPR013783">
    <property type="entry name" value="Ig-like_fold"/>
</dbReference>
<feature type="domain" description="PKD" evidence="2">
    <location>
        <begin position="93"/>
        <end position="146"/>
    </location>
</feature>
<gene>
    <name evidence="3" type="ORF">GO986_22255</name>
</gene>
<dbReference type="Proteomes" id="UP000483286">
    <property type="component" value="Unassembled WGS sequence"/>
</dbReference>
<dbReference type="InterPro" id="IPR035986">
    <property type="entry name" value="PKD_dom_sf"/>
</dbReference>
<dbReference type="PROSITE" id="PS50093">
    <property type="entry name" value="PKD"/>
    <property type="match status" value="1"/>
</dbReference>
<dbReference type="InterPro" id="IPR000601">
    <property type="entry name" value="PKD_dom"/>
</dbReference>
<dbReference type="RefSeq" id="WP_157461720.1">
    <property type="nucleotide sequence ID" value="NZ_WQLB01000068.1"/>
</dbReference>
<protein>
    <recommendedName>
        <fullName evidence="2">PKD domain-containing protein</fullName>
    </recommendedName>
</protein>
<comment type="caution">
    <text evidence="3">The sequence shown here is derived from an EMBL/GenBank/DDBJ whole genome shotgun (WGS) entry which is preliminary data.</text>
</comment>
<accession>A0A7C9LTZ2</accession>